<protein>
    <submittedName>
        <fullName evidence="1">Uncharacterized protein</fullName>
    </submittedName>
</protein>
<name>A0A1M6V482_PSETH</name>
<dbReference type="SUPFAM" id="SSF56801">
    <property type="entry name" value="Acetyl-CoA synthetase-like"/>
    <property type="match status" value="1"/>
</dbReference>
<dbReference type="InterPro" id="IPR042099">
    <property type="entry name" value="ANL_N_sf"/>
</dbReference>
<proteinExistence type="predicted"/>
<accession>A0A1M6V482</accession>
<keyword evidence="2" id="KW-1185">Reference proteome</keyword>
<dbReference type="AlphaFoldDB" id="A0A1M6V482"/>
<dbReference type="Proteomes" id="UP000184363">
    <property type="component" value="Unassembled WGS sequence"/>
</dbReference>
<organism evidence="1 2">
    <name type="scientific">Pseudonocardia thermophila</name>
    <dbReference type="NCBI Taxonomy" id="1848"/>
    <lineage>
        <taxon>Bacteria</taxon>
        <taxon>Bacillati</taxon>
        <taxon>Actinomycetota</taxon>
        <taxon>Actinomycetes</taxon>
        <taxon>Pseudonocardiales</taxon>
        <taxon>Pseudonocardiaceae</taxon>
        <taxon>Pseudonocardia</taxon>
    </lineage>
</organism>
<dbReference type="Gene3D" id="3.40.50.12780">
    <property type="entry name" value="N-terminal domain of ligase-like"/>
    <property type="match status" value="1"/>
</dbReference>
<evidence type="ECO:0000313" key="1">
    <source>
        <dbReference type="EMBL" id="SHK76181.1"/>
    </source>
</evidence>
<dbReference type="EMBL" id="FRAP01000011">
    <property type="protein sequence ID" value="SHK76181.1"/>
    <property type="molecule type" value="Genomic_DNA"/>
</dbReference>
<sequence length="63" mass="6971">MRSATCGGAHRPTSLVQRMEELGWEFCQICGMTETSPLLTTNRAEPGERARRLVSAAIPPVIW</sequence>
<gene>
    <name evidence="1" type="ORF">SAMN05443637_111184</name>
</gene>
<dbReference type="STRING" id="1848.SAMN05443637_111184"/>
<evidence type="ECO:0000313" key="2">
    <source>
        <dbReference type="Proteomes" id="UP000184363"/>
    </source>
</evidence>
<dbReference type="RefSeq" id="WP_159444920.1">
    <property type="nucleotide sequence ID" value="NZ_CALGVN010000061.1"/>
</dbReference>
<reference evidence="1 2" key="1">
    <citation type="submission" date="2016-11" db="EMBL/GenBank/DDBJ databases">
        <authorList>
            <person name="Jaros S."/>
            <person name="Januszkiewicz K."/>
            <person name="Wedrychowicz H."/>
        </authorList>
    </citation>
    <scope>NUCLEOTIDE SEQUENCE [LARGE SCALE GENOMIC DNA]</scope>
    <source>
        <strain evidence="1 2">DSM 43832</strain>
    </source>
</reference>